<dbReference type="GO" id="GO:0005524">
    <property type="term" value="F:ATP binding"/>
    <property type="evidence" value="ECO:0007669"/>
    <property type="project" value="InterPro"/>
</dbReference>
<dbReference type="SUPFAM" id="SSF56059">
    <property type="entry name" value="Glutathione synthetase ATP-binding domain-like"/>
    <property type="match status" value="1"/>
</dbReference>
<evidence type="ECO:0000259" key="2">
    <source>
        <dbReference type="Pfam" id="PF01326"/>
    </source>
</evidence>
<dbReference type="InterPro" id="IPR002192">
    <property type="entry name" value="PPDK_AMP/ATP-bd"/>
</dbReference>
<keyword evidence="4" id="KW-1185">Reference proteome</keyword>
<reference evidence="3 4" key="1">
    <citation type="journal article" date="2020" name="Cell">
        <title>Large-Scale Comparative Analyses of Tick Genomes Elucidate Their Genetic Diversity and Vector Capacities.</title>
        <authorList>
            <consortium name="Tick Genome and Microbiome Consortium (TIGMIC)"/>
            <person name="Jia N."/>
            <person name="Wang J."/>
            <person name="Shi W."/>
            <person name="Du L."/>
            <person name="Sun Y."/>
            <person name="Zhan W."/>
            <person name="Jiang J.F."/>
            <person name="Wang Q."/>
            <person name="Zhang B."/>
            <person name="Ji P."/>
            <person name="Bell-Sakyi L."/>
            <person name="Cui X.M."/>
            <person name="Yuan T.T."/>
            <person name="Jiang B.G."/>
            <person name="Yang W.F."/>
            <person name="Lam T.T."/>
            <person name="Chang Q.C."/>
            <person name="Ding S.J."/>
            <person name="Wang X.J."/>
            <person name="Zhu J.G."/>
            <person name="Ruan X.D."/>
            <person name="Zhao L."/>
            <person name="Wei J.T."/>
            <person name="Ye R.Z."/>
            <person name="Que T.C."/>
            <person name="Du C.H."/>
            <person name="Zhou Y.H."/>
            <person name="Cheng J.X."/>
            <person name="Dai P.F."/>
            <person name="Guo W.B."/>
            <person name="Han X.H."/>
            <person name="Huang E.J."/>
            <person name="Li L.F."/>
            <person name="Wei W."/>
            <person name="Gao Y.C."/>
            <person name="Liu J.Z."/>
            <person name="Shao H.Z."/>
            <person name="Wang X."/>
            <person name="Wang C.C."/>
            <person name="Yang T.C."/>
            <person name="Huo Q.B."/>
            <person name="Li W."/>
            <person name="Chen H.Y."/>
            <person name="Chen S.E."/>
            <person name="Zhou L.G."/>
            <person name="Ni X.B."/>
            <person name="Tian J.H."/>
            <person name="Sheng Y."/>
            <person name="Liu T."/>
            <person name="Pan Y.S."/>
            <person name="Xia L.Y."/>
            <person name="Li J."/>
            <person name="Zhao F."/>
            <person name="Cao W.C."/>
        </authorList>
    </citation>
    <scope>NUCLEOTIDE SEQUENCE [LARGE SCALE GENOMIC DNA]</scope>
    <source>
        <strain evidence="3">HaeL-2018</strain>
    </source>
</reference>
<evidence type="ECO:0000256" key="1">
    <source>
        <dbReference type="ARBA" id="ARBA00007837"/>
    </source>
</evidence>
<feature type="domain" description="Pyruvate phosphate dikinase AMP/ATP-binding" evidence="2">
    <location>
        <begin position="383"/>
        <end position="496"/>
    </location>
</feature>
<proteinExistence type="inferred from homology"/>
<dbReference type="Gene3D" id="3.30.1490.20">
    <property type="entry name" value="ATP-grasp fold, A domain"/>
    <property type="match status" value="1"/>
</dbReference>
<comment type="caution">
    <text evidence="3">The sequence shown here is derived from an EMBL/GenBank/DDBJ whole genome shotgun (WGS) entry which is preliminary data.</text>
</comment>
<dbReference type="OrthoDB" id="6503891at2759"/>
<dbReference type="Pfam" id="PF01326">
    <property type="entry name" value="PPDK_N"/>
    <property type="match status" value="1"/>
</dbReference>
<dbReference type="AlphaFoldDB" id="A0A9J6GRR9"/>
<organism evidence="3 4">
    <name type="scientific">Haemaphysalis longicornis</name>
    <name type="common">Bush tick</name>
    <dbReference type="NCBI Taxonomy" id="44386"/>
    <lineage>
        <taxon>Eukaryota</taxon>
        <taxon>Metazoa</taxon>
        <taxon>Ecdysozoa</taxon>
        <taxon>Arthropoda</taxon>
        <taxon>Chelicerata</taxon>
        <taxon>Arachnida</taxon>
        <taxon>Acari</taxon>
        <taxon>Parasitiformes</taxon>
        <taxon>Ixodida</taxon>
        <taxon>Ixodoidea</taxon>
        <taxon>Ixodidae</taxon>
        <taxon>Haemaphysalinae</taxon>
        <taxon>Haemaphysalis</taxon>
    </lineage>
</organism>
<dbReference type="OMA" id="NIAVIWI"/>
<dbReference type="PANTHER" id="PTHR34717">
    <property type="entry name" value="EG:BACR7A4.20 PROTEIN"/>
    <property type="match status" value="1"/>
</dbReference>
<dbReference type="InterPro" id="IPR013815">
    <property type="entry name" value="ATP_grasp_subdomain_1"/>
</dbReference>
<dbReference type="PANTHER" id="PTHR34717:SF1">
    <property type="entry name" value="EG:BACR7A4.20 PROTEIN"/>
    <property type="match status" value="1"/>
</dbReference>
<dbReference type="Proteomes" id="UP000821853">
    <property type="component" value="Unassembled WGS sequence"/>
</dbReference>
<gene>
    <name evidence="3" type="ORF">HPB48_020845</name>
</gene>
<evidence type="ECO:0000313" key="3">
    <source>
        <dbReference type="EMBL" id="KAH9377867.1"/>
    </source>
</evidence>
<protein>
    <recommendedName>
        <fullName evidence="2">Pyruvate phosphate dikinase AMP/ATP-binding domain-containing protein</fullName>
    </recommendedName>
</protein>
<dbReference type="GO" id="GO:0016301">
    <property type="term" value="F:kinase activity"/>
    <property type="evidence" value="ECO:0007669"/>
    <property type="project" value="InterPro"/>
</dbReference>
<comment type="similarity">
    <text evidence="1">Belongs to the PEP-utilizing enzyme family.</text>
</comment>
<dbReference type="EMBL" id="JABSTR010000008">
    <property type="protein sequence ID" value="KAH9377867.1"/>
    <property type="molecule type" value="Genomic_DNA"/>
</dbReference>
<evidence type="ECO:0000313" key="4">
    <source>
        <dbReference type="Proteomes" id="UP000821853"/>
    </source>
</evidence>
<name>A0A9J6GRR9_HAELO</name>
<accession>A0A9J6GRR9</accession>
<dbReference type="VEuPathDB" id="VectorBase:HLOH_052110"/>
<sequence length="500" mass="55276">MDAFFIQSHGEESHESDVECCDDQEKEDEMLVWACTERGECVLARVRRRPLNGTAEAWLYLRTADGQCYVLPPPRTPGECVDHSRSGVFAAAGLRLEQEVPMRRWRIAFNGLLRCTTQGNTLVHVQLGLVCKTSSNVIEHQADFPANFLARQLAKNWTKHGVPNVNRLLDEVDSYAQQVFCTGSATIDSGPAQELFLWGFRVRSRENGTFPLRSFGHIMGRTKSGICFYLRDVGIHGIADRYQTGMVGLPSTEIGPITDCSAQLMADGTSFKKNFSLEFGPGKDLFRYEVRTDYDPMDEQSLRTQWNGRSCDVKLSWWPCMVNEYAACLLHLSGPSPIDTANSTVSRDHCLTPSPELNKHSPTGRCRDTLSLDDAQSQCSQFTGGKGASLAALTHLAKNGLQVVVPEGFVVTTAAYRKFSRHPEVQSAIRTLSSLRSFTDAGSIETCNNIVRVLESTPLPEDVRAAIMDSYSMVFGSAPSDLRVAVRSSAEGKFEAAHSL</sequence>